<sequence length="49" mass="5505">MPDVEVVDFGINGRLEHAPGSLPDKLIERIFLVELSSKGKDFRILILVQ</sequence>
<keyword evidence="2" id="KW-1185">Reference proteome</keyword>
<dbReference type="EMBL" id="SJPL01000001">
    <property type="protein sequence ID" value="TWT69370.1"/>
    <property type="molecule type" value="Genomic_DNA"/>
</dbReference>
<name>A0A5C5Y2H3_9PLAN</name>
<protein>
    <submittedName>
        <fullName evidence="1">Uncharacterized protein</fullName>
    </submittedName>
</protein>
<evidence type="ECO:0000313" key="1">
    <source>
        <dbReference type="EMBL" id="TWT69370.1"/>
    </source>
</evidence>
<comment type="caution">
    <text evidence="1">The sequence shown here is derived from an EMBL/GenBank/DDBJ whole genome shotgun (WGS) entry which is preliminary data.</text>
</comment>
<dbReference type="Proteomes" id="UP000317238">
    <property type="component" value="Unassembled WGS sequence"/>
</dbReference>
<gene>
    <name evidence="1" type="ORF">Pan14r_16560</name>
</gene>
<accession>A0A5C5Y2H3</accession>
<reference evidence="1 2" key="1">
    <citation type="submission" date="2019-02" db="EMBL/GenBank/DDBJ databases">
        <title>Deep-cultivation of Planctomycetes and their phenomic and genomic characterization uncovers novel biology.</title>
        <authorList>
            <person name="Wiegand S."/>
            <person name="Jogler M."/>
            <person name="Boedeker C."/>
            <person name="Pinto D."/>
            <person name="Vollmers J."/>
            <person name="Rivas-Marin E."/>
            <person name="Kohn T."/>
            <person name="Peeters S.H."/>
            <person name="Heuer A."/>
            <person name="Rast P."/>
            <person name="Oberbeckmann S."/>
            <person name="Bunk B."/>
            <person name="Jeske O."/>
            <person name="Meyerdierks A."/>
            <person name="Storesund J.E."/>
            <person name="Kallscheuer N."/>
            <person name="Luecker S."/>
            <person name="Lage O.M."/>
            <person name="Pohl T."/>
            <person name="Merkel B.J."/>
            <person name="Hornburger P."/>
            <person name="Mueller R.-W."/>
            <person name="Bruemmer F."/>
            <person name="Labrenz M."/>
            <person name="Spormann A.M."/>
            <person name="Op Den Camp H."/>
            <person name="Overmann J."/>
            <person name="Amann R."/>
            <person name="Jetten M.S.M."/>
            <person name="Mascher T."/>
            <person name="Medema M.H."/>
            <person name="Devos D.P."/>
            <person name="Kaster A.-K."/>
            <person name="Ovreas L."/>
            <person name="Rohde M."/>
            <person name="Galperin M.Y."/>
            <person name="Jogler C."/>
        </authorList>
    </citation>
    <scope>NUCLEOTIDE SEQUENCE [LARGE SCALE GENOMIC DNA]</scope>
    <source>
        <strain evidence="1 2">Pan14r</strain>
    </source>
</reference>
<organism evidence="1 2">
    <name type="scientific">Crateriforma conspicua</name>
    <dbReference type="NCBI Taxonomy" id="2527996"/>
    <lineage>
        <taxon>Bacteria</taxon>
        <taxon>Pseudomonadati</taxon>
        <taxon>Planctomycetota</taxon>
        <taxon>Planctomycetia</taxon>
        <taxon>Planctomycetales</taxon>
        <taxon>Planctomycetaceae</taxon>
        <taxon>Crateriforma</taxon>
    </lineage>
</organism>
<dbReference type="AlphaFoldDB" id="A0A5C5Y2H3"/>
<proteinExistence type="predicted"/>
<evidence type="ECO:0000313" key="2">
    <source>
        <dbReference type="Proteomes" id="UP000317238"/>
    </source>
</evidence>